<dbReference type="EMBL" id="JAMPKK010000043">
    <property type="protein sequence ID" value="MEP0866436.1"/>
    <property type="molecule type" value="Genomic_DNA"/>
</dbReference>
<evidence type="ECO:0000313" key="2">
    <source>
        <dbReference type="Proteomes" id="UP001442494"/>
    </source>
</evidence>
<protein>
    <submittedName>
        <fullName evidence="1">Uncharacterized protein</fullName>
    </submittedName>
</protein>
<gene>
    <name evidence="1" type="ORF">NDI37_18420</name>
</gene>
<sequence>MIVNTSWLNLHRKRSRFLLVFLFGAIASSAKIQICQNNLYGDRILIGCN</sequence>
<accession>A0ABV0JUV8</accession>
<keyword evidence="2" id="KW-1185">Reference proteome</keyword>
<evidence type="ECO:0000313" key="1">
    <source>
        <dbReference type="EMBL" id="MEP0866436.1"/>
    </source>
</evidence>
<dbReference type="RefSeq" id="WP_190422825.1">
    <property type="nucleotide sequence ID" value="NZ_JAMPKK010000043.1"/>
</dbReference>
<proteinExistence type="predicted"/>
<comment type="caution">
    <text evidence="1">The sequence shown here is derived from an EMBL/GenBank/DDBJ whole genome shotgun (WGS) entry which is preliminary data.</text>
</comment>
<organism evidence="1 2">
    <name type="scientific">Funiculus sociatus GB2-A5</name>
    <dbReference type="NCBI Taxonomy" id="2933946"/>
    <lineage>
        <taxon>Bacteria</taxon>
        <taxon>Bacillati</taxon>
        <taxon>Cyanobacteriota</taxon>
        <taxon>Cyanophyceae</taxon>
        <taxon>Coleofasciculales</taxon>
        <taxon>Coleofasciculaceae</taxon>
        <taxon>Funiculus</taxon>
    </lineage>
</organism>
<reference evidence="1 2" key="1">
    <citation type="submission" date="2022-04" db="EMBL/GenBank/DDBJ databases">
        <title>Positive selection, recombination, and allopatry shape intraspecific diversity of widespread and dominant cyanobacteria.</title>
        <authorList>
            <person name="Wei J."/>
            <person name="Shu W."/>
            <person name="Hu C."/>
        </authorList>
    </citation>
    <scope>NUCLEOTIDE SEQUENCE [LARGE SCALE GENOMIC DNA]</scope>
    <source>
        <strain evidence="1 2">GB2-A5</strain>
    </source>
</reference>
<dbReference type="Proteomes" id="UP001442494">
    <property type="component" value="Unassembled WGS sequence"/>
</dbReference>
<name>A0ABV0JUV8_9CYAN</name>